<keyword evidence="2" id="KW-1185">Reference proteome</keyword>
<proteinExistence type="predicted"/>
<evidence type="ECO:0000313" key="1">
    <source>
        <dbReference type="EMBL" id="KAK4018429.1"/>
    </source>
</evidence>
<dbReference type="EMBL" id="JAOYFB010000036">
    <property type="protein sequence ID" value="KAK4018429.1"/>
    <property type="molecule type" value="Genomic_DNA"/>
</dbReference>
<protein>
    <submittedName>
        <fullName evidence="1">Uncharacterized protein</fullName>
    </submittedName>
</protein>
<comment type="caution">
    <text evidence="1">The sequence shown here is derived from an EMBL/GenBank/DDBJ whole genome shotgun (WGS) entry which is preliminary data.</text>
</comment>
<evidence type="ECO:0000313" key="2">
    <source>
        <dbReference type="Proteomes" id="UP001234178"/>
    </source>
</evidence>
<sequence length="65" mass="7141">MISIQNGMIANQWEGGLKAGIITARFIGHGYGSVLPEEQKVSETLWRIGDQAGPYRELPERSEGP</sequence>
<dbReference type="Proteomes" id="UP001234178">
    <property type="component" value="Unassembled WGS sequence"/>
</dbReference>
<gene>
    <name evidence="1" type="ORF">OUZ56_000484</name>
</gene>
<name>A0ABR0A0K9_9CRUS</name>
<organism evidence="1 2">
    <name type="scientific">Daphnia magna</name>
    <dbReference type="NCBI Taxonomy" id="35525"/>
    <lineage>
        <taxon>Eukaryota</taxon>
        <taxon>Metazoa</taxon>
        <taxon>Ecdysozoa</taxon>
        <taxon>Arthropoda</taxon>
        <taxon>Crustacea</taxon>
        <taxon>Branchiopoda</taxon>
        <taxon>Diplostraca</taxon>
        <taxon>Cladocera</taxon>
        <taxon>Anomopoda</taxon>
        <taxon>Daphniidae</taxon>
        <taxon>Daphnia</taxon>
    </lineage>
</organism>
<accession>A0ABR0A0K9</accession>
<reference evidence="1 2" key="1">
    <citation type="journal article" date="2023" name="Nucleic Acids Res.">
        <title>The hologenome of Daphnia magna reveals possible DNA methylation and microbiome-mediated evolution of the host genome.</title>
        <authorList>
            <person name="Chaturvedi A."/>
            <person name="Li X."/>
            <person name="Dhandapani V."/>
            <person name="Marshall H."/>
            <person name="Kissane S."/>
            <person name="Cuenca-Cambronero M."/>
            <person name="Asole G."/>
            <person name="Calvet F."/>
            <person name="Ruiz-Romero M."/>
            <person name="Marangio P."/>
            <person name="Guigo R."/>
            <person name="Rago D."/>
            <person name="Mirbahai L."/>
            <person name="Eastwood N."/>
            <person name="Colbourne J.K."/>
            <person name="Zhou J."/>
            <person name="Mallon E."/>
            <person name="Orsini L."/>
        </authorList>
    </citation>
    <scope>NUCLEOTIDE SEQUENCE [LARGE SCALE GENOMIC DNA]</scope>
    <source>
        <strain evidence="1">LRV0_1</strain>
    </source>
</reference>